<keyword evidence="1" id="KW-0732">Signal</keyword>
<dbReference type="RefSeq" id="WP_074709239.1">
    <property type="nucleotide sequence ID" value="NZ_FOHI01000012.1"/>
</dbReference>
<name>A0A1I0G807_9PROT</name>
<feature type="signal peptide" evidence="1">
    <location>
        <begin position="1"/>
        <end position="22"/>
    </location>
</feature>
<gene>
    <name evidence="2" type="ORF">SAMN05216412_11225</name>
</gene>
<dbReference type="InterPro" id="IPR045503">
    <property type="entry name" value="DUF6488"/>
</dbReference>
<sequence length="116" mass="12549">MRKLLMTMILTAGLIGAGGAGAGESGPCHFHGKKVASEETVSNCAAERKELLIMDGKIDPSWEPVEQDKIEMIDGKKGKEWLVTFVNPAVADKTKEKLYMFFTAPGNFIAANFSGK</sequence>
<evidence type="ECO:0000256" key="1">
    <source>
        <dbReference type="SAM" id="SignalP"/>
    </source>
</evidence>
<dbReference type="EMBL" id="FOHI01000012">
    <property type="protein sequence ID" value="SET66938.1"/>
    <property type="molecule type" value="Genomic_DNA"/>
</dbReference>
<dbReference type="AlphaFoldDB" id="A0A1I0G807"/>
<accession>A0A1I0G807</accession>
<dbReference type="Proteomes" id="UP000183339">
    <property type="component" value="Unassembled WGS sequence"/>
</dbReference>
<evidence type="ECO:0000313" key="3">
    <source>
        <dbReference type="Proteomes" id="UP000183339"/>
    </source>
</evidence>
<protein>
    <submittedName>
        <fullName evidence="2">Uncharacterized protein</fullName>
    </submittedName>
</protein>
<dbReference type="Pfam" id="PF20098">
    <property type="entry name" value="DUF6488"/>
    <property type="match status" value="1"/>
</dbReference>
<dbReference type="OrthoDB" id="5298442at2"/>
<feature type="chain" id="PRO_5010367870" evidence="1">
    <location>
        <begin position="23"/>
        <end position="116"/>
    </location>
</feature>
<reference evidence="2 3" key="1">
    <citation type="submission" date="2016-10" db="EMBL/GenBank/DDBJ databases">
        <authorList>
            <person name="de Groot N.N."/>
        </authorList>
    </citation>
    <scope>NUCLEOTIDE SEQUENCE [LARGE SCALE GENOMIC DNA]</scope>
    <source>
        <strain evidence="2 3">Nl7</strain>
    </source>
</reference>
<evidence type="ECO:0000313" key="2">
    <source>
        <dbReference type="EMBL" id="SET66938.1"/>
    </source>
</evidence>
<proteinExistence type="predicted"/>
<organism evidence="2 3">
    <name type="scientific">Nitrosospira multiformis</name>
    <dbReference type="NCBI Taxonomy" id="1231"/>
    <lineage>
        <taxon>Bacteria</taxon>
        <taxon>Pseudomonadati</taxon>
        <taxon>Pseudomonadota</taxon>
        <taxon>Betaproteobacteria</taxon>
        <taxon>Nitrosomonadales</taxon>
        <taxon>Nitrosomonadaceae</taxon>
        <taxon>Nitrosospira</taxon>
    </lineage>
</organism>